<reference evidence="3" key="1">
    <citation type="journal article" date="2020" name="Nature">
        <title>Giant virus diversity and host interactions through global metagenomics.</title>
        <authorList>
            <person name="Schulz F."/>
            <person name="Roux S."/>
            <person name="Paez-Espino D."/>
            <person name="Jungbluth S."/>
            <person name="Walsh D.A."/>
            <person name="Denef V.J."/>
            <person name="McMahon K.D."/>
            <person name="Konstantinidis K.T."/>
            <person name="Eloe-Fadrosh E.A."/>
            <person name="Kyrpides N.C."/>
            <person name="Woyke T."/>
        </authorList>
    </citation>
    <scope>NUCLEOTIDE SEQUENCE</scope>
    <source>
        <strain evidence="3">GVMAG-M-3300023174-49</strain>
    </source>
</reference>
<evidence type="ECO:0000313" key="3">
    <source>
        <dbReference type="EMBL" id="QHT18854.1"/>
    </source>
</evidence>
<dbReference type="InterPro" id="IPR002048">
    <property type="entry name" value="EF_hand_dom"/>
</dbReference>
<feature type="domain" description="EF-hand" evidence="2">
    <location>
        <begin position="23"/>
        <end position="58"/>
    </location>
</feature>
<dbReference type="EMBL" id="MN739660">
    <property type="protein sequence ID" value="QHT18854.1"/>
    <property type="molecule type" value="Genomic_DNA"/>
</dbReference>
<feature type="region of interest" description="Disordered" evidence="1">
    <location>
        <begin position="199"/>
        <end position="240"/>
    </location>
</feature>
<organism evidence="3">
    <name type="scientific">viral metagenome</name>
    <dbReference type="NCBI Taxonomy" id="1070528"/>
    <lineage>
        <taxon>unclassified sequences</taxon>
        <taxon>metagenomes</taxon>
        <taxon>organismal metagenomes</taxon>
    </lineage>
</organism>
<proteinExistence type="predicted"/>
<name>A0A6C0DR48_9ZZZZ</name>
<accession>A0A6C0DR48</accession>
<dbReference type="AlphaFoldDB" id="A0A6C0DR48"/>
<evidence type="ECO:0000256" key="1">
    <source>
        <dbReference type="SAM" id="MobiDB-lite"/>
    </source>
</evidence>
<evidence type="ECO:0000259" key="2">
    <source>
        <dbReference type="PROSITE" id="PS50222"/>
    </source>
</evidence>
<protein>
    <recommendedName>
        <fullName evidence="2">EF-hand domain-containing protein</fullName>
    </recommendedName>
</protein>
<dbReference type="PROSITE" id="PS50222">
    <property type="entry name" value="EF_HAND_2"/>
    <property type="match status" value="1"/>
</dbReference>
<feature type="region of interest" description="Disordered" evidence="1">
    <location>
        <begin position="156"/>
        <end position="177"/>
    </location>
</feature>
<feature type="compositionally biased region" description="Low complexity" evidence="1">
    <location>
        <begin position="207"/>
        <end position="220"/>
    </location>
</feature>
<sequence length="504" mass="56871">MEQQCDQLVLEQFYSVQEKLDKILEDYIVNIFTLYDINGEGELTFQNFSLFIGDLLYISVLMKRMDKSEYTEENIIKYVRWAGGNFPSNLISGTMGSISYYIFTKGILFALNGYQYKPITTVENSMHMSLLPEFYNYFNHYNDVAIRRGWPLYRRMSQTRQQQQQQQHPQPQPQPQPIIRTVTIEGSLHVTGDVVIEGDLSVGNSNETPSVQEPPSSQEQPEPPSEKEQEETSDISNNVNVRPLSRAALAAIARANGTAVTHTEQPVENVPVIPSGEQPQSEPTPEHAMIDQQLHFDEPPKHDNPEYKLIDAGIFDLCNNEMGFDAIEGDINVVDYIESDKNDNLAFKIGHAYYLSKKSQIMTMVNRGHPGNSIFYACSCVILGDWTGPEAWGLLDTAVSYKESFFNIQHLGLPVRYVRLNDIGCILGGADNYFIIEKPLDAKPFPAFASDNVLNHGIGSMSGNHCQDGQEDIIYDIKTYTPNIIIVSEPKKEETDEFPLPSAE</sequence>
<dbReference type="GO" id="GO:0005509">
    <property type="term" value="F:calcium ion binding"/>
    <property type="evidence" value="ECO:0007669"/>
    <property type="project" value="InterPro"/>
</dbReference>